<accession>A0A9W8IF92</accession>
<dbReference type="Proteomes" id="UP001139887">
    <property type="component" value="Unassembled WGS sequence"/>
</dbReference>
<dbReference type="GO" id="GO:0005783">
    <property type="term" value="C:endoplasmic reticulum"/>
    <property type="evidence" value="ECO:0007669"/>
    <property type="project" value="TreeGrafter"/>
</dbReference>
<dbReference type="AlphaFoldDB" id="A0A9W8IF92"/>
<gene>
    <name evidence="16" type="ORF">IWW36_002207</name>
</gene>
<comment type="caution">
    <text evidence="16">The sequence shown here is derived from an EMBL/GenBank/DDBJ whole genome shotgun (WGS) entry which is preliminary data.</text>
</comment>
<evidence type="ECO:0000256" key="5">
    <source>
        <dbReference type="ARBA" id="ARBA00022955"/>
    </source>
</evidence>
<dbReference type="GO" id="GO:0016126">
    <property type="term" value="P:sterol biosynthetic process"/>
    <property type="evidence" value="ECO:0007669"/>
    <property type="project" value="UniProtKB-KW"/>
</dbReference>
<evidence type="ECO:0000256" key="1">
    <source>
        <dbReference type="ARBA" id="ARBA00004141"/>
    </source>
</evidence>
<feature type="transmembrane region" description="Helical" evidence="14">
    <location>
        <begin position="145"/>
        <end position="161"/>
    </location>
</feature>
<dbReference type="GO" id="GO:0004769">
    <property type="term" value="F:steroid Delta-isomerase activity"/>
    <property type="evidence" value="ECO:0007669"/>
    <property type="project" value="TreeGrafter"/>
</dbReference>
<evidence type="ECO:0000256" key="3">
    <source>
        <dbReference type="ARBA" id="ARBA00022516"/>
    </source>
</evidence>
<keyword evidence="17" id="KW-1185">Reference proteome</keyword>
<evidence type="ECO:0000256" key="13">
    <source>
        <dbReference type="PROSITE-ProRule" id="PRU01087"/>
    </source>
</evidence>
<proteinExistence type="inferred from homology"/>
<evidence type="ECO:0000256" key="10">
    <source>
        <dbReference type="ARBA" id="ARBA00023166"/>
    </source>
</evidence>
<evidence type="ECO:0000256" key="2">
    <source>
        <dbReference type="ARBA" id="ARBA00008337"/>
    </source>
</evidence>
<keyword evidence="11" id="KW-0753">Steroid metabolism</keyword>
<evidence type="ECO:0000256" key="11">
    <source>
        <dbReference type="ARBA" id="ARBA00023221"/>
    </source>
</evidence>
<dbReference type="PANTHER" id="PTHR14207">
    <property type="entry name" value="STEROL ISOMERASE"/>
    <property type="match status" value="1"/>
</dbReference>
<evidence type="ECO:0000259" key="15">
    <source>
        <dbReference type="PROSITE" id="PS51751"/>
    </source>
</evidence>
<keyword evidence="5" id="KW-0752">Steroid biosynthesis</keyword>
<dbReference type="GO" id="GO:0016020">
    <property type="term" value="C:membrane"/>
    <property type="evidence" value="ECO:0007669"/>
    <property type="project" value="UniProtKB-SubCell"/>
</dbReference>
<keyword evidence="10" id="KW-1207">Sterol metabolism</keyword>
<dbReference type="InterPro" id="IPR033118">
    <property type="entry name" value="EXPERA"/>
</dbReference>
<reference evidence="16" key="1">
    <citation type="submission" date="2022-07" db="EMBL/GenBank/DDBJ databases">
        <title>Phylogenomic reconstructions and comparative analyses of Kickxellomycotina fungi.</title>
        <authorList>
            <person name="Reynolds N.K."/>
            <person name="Stajich J.E."/>
            <person name="Barry K."/>
            <person name="Grigoriev I.V."/>
            <person name="Crous P."/>
            <person name="Smith M.E."/>
        </authorList>
    </citation>
    <scope>NUCLEOTIDE SEQUENCE</scope>
    <source>
        <strain evidence="16">NRRL 1566</strain>
    </source>
</reference>
<keyword evidence="7" id="KW-0756">Sterol biosynthesis</keyword>
<dbReference type="GO" id="GO:0000247">
    <property type="term" value="F:C-8 sterol isomerase activity"/>
    <property type="evidence" value="ECO:0007669"/>
    <property type="project" value="TreeGrafter"/>
</dbReference>
<dbReference type="PROSITE" id="PS51751">
    <property type="entry name" value="EXPERA"/>
    <property type="match status" value="1"/>
</dbReference>
<keyword evidence="6 13" id="KW-1133">Transmembrane helix</keyword>
<dbReference type="OrthoDB" id="58557at2759"/>
<comment type="subcellular location">
    <subcellularLocation>
        <location evidence="1">Membrane</location>
        <topology evidence="1">Multi-pass membrane protein</topology>
    </subcellularLocation>
</comment>
<evidence type="ECO:0000256" key="7">
    <source>
        <dbReference type="ARBA" id="ARBA00023011"/>
    </source>
</evidence>
<dbReference type="Pfam" id="PF05241">
    <property type="entry name" value="EBP"/>
    <property type="match status" value="1"/>
</dbReference>
<dbReference type="PANTHER" id="PTHR14207:SF0">
    <property type="entry name" value="3-BETA-HYDROXYSTEROID-DELTA(8),DELTA(7)-ISOMERASE"/>
    <property type="match status" value="1"/>
</dbReference>
<evidence type="ECO:0000313" key="17">
    <source>
        <dbReference type="Proteomes" id="UP001139887"/>
    </source>
</evidence>
<evidence type="ECO:0000256" key="14">
    <source>
        <dbReference type="SAM" id="Phobius"/>
    </source>
</evidence>
<dbReference type="GO" id="GO:0047750">
    <property type="term" value="F:cholestenol delta-isomerase activity"/>
    <property type="evidence" value="ECO:0007669"/>
    <property type="project" value="InterPro"/>
</dbReference>
<comment type="similarity">
    <text evidence="2">Belongs to the EBP family.</text>
</comment>
<feature type="transmembrane region" description="Helical" evidence="14">
    <location>
        <begin position="24"/>
        <end position="46"/>
    </location>
</feature>
<keyword evidence="4 13" id="KW-0812">Transmembrane</keyword>
<feature type="transmembrane region" description="Helical" evidence="14">
    <location>
        <begin position="176"/>
        <end position="197"/>
    </location>
</feature>
<keyword evidence="3" id="KW-0444">Lipid biosynthesis</keyword>
<evidence type="ECO:0000256" key="12">
    <source>
        <dbReference type="ARBA" id="ARBA00023235"/>
    </source>
</evidence>
<organism evidence="16 17">
    <name type="scientific">Coemansia brasiliensis</name>
    <dbReference type="NCBI Taxonomy" id="2650707"/>
    <lineage>
        <taxon>Eukaryota</taxon>
        <taxon>Fungi</taxon>
        <taxon>Fungi incertae sedis</taxon>
        <taxon>Zoopagomycota</taxon>
        <taxon>Kickxellomycotina</taxon>
        <taxon>Kickxellomycetes</taxon>
        <taxon>Kickxellales</taxon>
        <taxon>Kickxellaceae</taxon>
        <taxon>Coemansia</taxon>
    </lineage>
</organism>
<sequence length="213" mass="22899">METAHPYVPATLELPGYVAPEHSALTLCLAMGAAVSMVAGAAYAVLRQRVRGSELAAGVWFAVSGSMHSTFELYYVVYARTLAGRRDMVSSLWKEYAKSDSRYVAGAATVRAQEAATVAIVGPLCWLALWGMWTRRGWARDLGQLAASVLHIQGVLLYYGAELVGEAGCRPEAQYFYGYFVAANAAWLVVPLGLAASSMARMAAQMKHSPGRA</sequence>
<evidence type="ECO:0000313" key="16">
    <source>
        <dbReference type="EMBL" id="KAJ2850022.1"/>
    </source>
</evidence>
<keyword evidence="8" id="KW-0443">Lipid metabolism</keyword>
<evidence type="ECO:0000256" key="6">
    <source>
        <dbReference type="ARBA" id="ARBA00022989"/>
    </source>
</evidence>
<dbReference type="EMBL" id="JANBUW010000047">
    <property type="protein sequence ID" value="KAJ2850022.1"/>
    <property type="molecule type" value="Genomic_DNA"/>
</dbReference>
<dbReference type="InterPro" id="IPR007905">
    <property type="entry name" value="EBP"/>
</dbReference>
<protein>
    <recommendedName>
        <fullName evidence="15">EXPERA domain-containing protein</fullName>
    </recommendedName>
</protein>
<keyword evidence="12" id="KW-0413">Isomerase</keyword>
<feature type="transmembrane region" description="Helical" evidence="14">
    <location>
        <begin position="58"/>
        <end position="78"/>
    </location>
</feature>
<evidence type="ECO:0000256" key="8">
    <source>
        <dbReference type="ARBA" id="ARBA00023098"/>
    </source>
</evidence>
<evidence type="ECO:0000256" key="9">
    <source>
        <dbReference type="ARBA" id="ARBA00023136"/>
    </source>
</evidence>
<name>A0A9W8IF92_9FUNG</name>
<evidence type="ECO:0000256" key="4">
    <source>
        <dbReference type="ARBA" id="ARBA00022692"/>
    </source>
</evidence>
<feature type="domain" description="EXPERA" evidence="15">
    <location>
        <begin position="53"/>
        <end position="195"/>
    </location>
</feature>
<keyword evidence="9 13" id="KW-0472">Membrane</keyword>